<keyword evidence="2" id="KW-1185">Reference proteome</keyword>
<dbReference type="EMBL" id="JBBNAF010000003">
    <property type="protein sequence ID" value="KAK9161273.1"/>
    <property type="molecule type" value="Genomic_DNA"/>
</dbReference>
<accession>A0AAP0PYW4</accession>
<dbReference type="AlphaFoldDB" id="A0AAP0PYW4"/>
<protein>
    <submittedName>
        <fullName evidence="1">Uncharacterized protein</fullName>
    </submittedName>
</protein>
<name>A0AAP0PYW4_9MAGN</name>
<organism evidence="1 2">
    <name type="scientific">Stephania yunnanensis</name>
    <dbReference type="NCBI Taxonomy" id="152371"/>
    <lineage>
        <taxon>Eukaryota</taxon>
        <taxon>Viridiplantae</taxon>
        <taxon>Streptophyta</taxon>
        <taxon>Embryophyta</taxon>
        <taxon>Tracheophyta</taxon>
        <taxon>Spermatophyta</taxon>
        <taxon>Magnoliopsida</taxon>
        <taxon>Ranunculales</taxon>
        <taxon>Menispermaceae</taxon>
        <taxon>Menispermoideae</taxon>
        <taxon>Cissampelideae</taxon>
        <taxon>Stephania</taxon>
    </lineage>
</organism>
<dbReference type="GO" id="GO:0010008">
    <property type="term" value="C:endosome membrane"/>
    <property type="evidence" value="ECO:0007669"/>
    <property type="project" value="TreeGrafter"/>
</dbReference>
<evidence type="ECO:0000313" key="2">
    <source>
        <dbReference type="Proteomes" id="UP001420932"/>
    </source>
</evidence>
<dbReference type="PANTHER" id="PTHR16023:SF0">
    <property type="entry name" value="PROTEIN VAC14 HOMOLOG"/>
    <property type="match status" value="1"/>
</dbReference>
<evidence type="ECO:0000313" key="1">
    <source>
        <dbReference type="EMBL" id="KAK9161273.1"/>
    </source>
</evidence>
<dbReference type="GO" id="GO:0006661">
    <property type="term" value="P:phosphatidylinositol biosynthetic process"/>
    <property type="evidence" value="ECO:0007669"/>
    <property type="project" value="InterPro"/>
</dbReference>
<comment type="caution">
    <text evidence="1">The sequence shown here is derived from an EMBL/GenBank/DDBJ whole genome shotgun (WGS) entry which is preliminary data.</text>
</comment>
<dbReference type="GO" id="GO:0070772">
    <property type="term" value="C:PAS complex"/>
    <property type="evidence" value="ECO:0007669"/>
    <property type="project" value="InterPro"/>
</dbReference>
<dbReference type="Proteomes" id="UP001420932">
    <property type="component" value="Unassembled WGS sequence"/>
</dbReference>
<dbReference type="PANTHER" id="PTHR16023">
    <property type="entry name" value="TAX1 BINDING PROTEIN-RELATED"/>
    <property type="match status" value="1"/>
</dbReference>
<gene>
    <name evidence="1" type="ORF">Syun_007614</name>
</gene>
<proteinExistence type="predicted"/>
<sequence length="190" mass="21745">MADALSVIPTAVPRNLSDKLYEKRKNAAQEIEEIVKRLAMVGDHDKITTMINLLTNEFTSLPQSESSKSTYIRMHILSRFCGKLSRVEGFPALLAYAWHDSYNTNGACSTYEKRKSHWNLYLRPPVVARALKLLALRQRSPLLTCLIKARSEDSRDGSNHLGKRRFKEWKRPLREKIPSVELDFLISDSG</sequence>
<dbReference type="InterPro" id="IPR026825">
    <property type="entry name" value="Vac14"/>
</dbReference>
<reference evidence="1 2" key="1">
    <citation type="submission" date="2024-01" db="EMBL/GenBank/DDBJ databases">
        <title>Genome assemblies of Stephania.</title>
        <authorList>
            <person name="Yang L."/>
        </authorList>
    </citation>
    <scope>NUCLEOTIDE SEQUENCE [LARGE SCALE GENOMIC DNA]</scope>
    <source>
        <strain evidence="1">YNDBR</strain>
        <tissue evidence="1">Leaf</tissue>
    </source>
</reference>